<keyword evidence="4" id="KW-1185">Reference proteome</keyword>
<dbReference type="RefSeq" id="XP_006824663.1">
    <property type="nucleotide sequence ID" value="XM_006824600.1"/>
</dbReference>
<keyword evidence="2" id="KW-1133">Transmembrane helix</keyword>
<gene>
    <name evidence="5" type="primary">LOC102810236</name>
</gene>
<keyword evidence="1" id="KW-0245">EGF-like domain</keyword>
<dbReference type="PROSITE" id="PS50835">
    <property type="entry name" value="IG_LIKE"/>
    <property type="match status" value="1"/>
</dbReference>
<dbReference type="InterPro" id="IPR036179">
    <property type="entry name" value="Ig-like_dom_sf"/>
</dbReference>
<dbReference type="PANTHER" id="PTHR24043">
    <property type="entry name" value="SCAVENGER RECEPTOR CLASS F"/>
    <property type="match status" value="1"/>
</dbReference>
<reference evidence="5" key="1">
    <citation type="submission" date="2025-08" db="UniProtKB">
        <authorList>
            <consortium name="RefSeq"/>
        </authorList>
    </citation>
    <scope>IDENTIFICATION</scope>
    <source>
        <tissue evidence="5">Testes</tissue>
    </source>
</reference>
<keyword evidence="2" id="KW-0472">Membrane</keyword>
<dbReference type="GeneID" id="102810236"/>
<feature type="transmembrane region" description="Helical" evidence="2">
    <location>
        <begin position="178"/>
        <end position="199"/>
    </location>
</feature>
<dbReference type="InterPro" id="IPR013783">
    <property type="entry name" value="Ig-like_fold"/>
</dbReference>
<accession>A0ABM0MXC2</accession>
<feature type="domain" description="Ig-like" evidence="3">
    <location>
        <begin position="1"/>
        <end position="65"/>
    </location>
</feature>
<proteinExistence type="predicted"/>
<evidence type="ECO:0000256" key="2">
    <source>
        <dbReference type="SAM" id="Phobius"/>
    </source>
</evidence>
<keyword evidence="2" id="KW-0812">Transmembrane</keyword>
<organism evidence="4 5">
    <name type="scientific">Saccoglossus kowalevskii</name>
    <name type="common">Acorn worm</name>
    <dbReference type="NCBI Taxonomy" id="10224"/>
    <lineage>
        <taxon>Eukaryota</taxon>
        <taxon>Metazoa</taxon>
        <taxon>Hemichordata</taxon>
        <taxon>Enteropneusta</taxon>
        <taxon>Harrimaniidae</taxon>
        <taxon>Saccoglossus</taxon>
    </lineage>
</organism>
<dbReference type="InterPro" id="IPR042635">
    <property type="entry name" value="MEGF10/SREC1/2-like"/>
</dbReference>
<dbReference type="SUPFAM" id="SSF48726">
    <property type="entry name" value="Immunoglobulin"/>
    <property type="match status" value="1"/>
</dbReference>
<dbReference type="InterPro" id="IPR013098">
    <property type="entry name" value="Ig_I-set"/>
</dbReference>
<protein>
    <submittedName>
        <fullName evidence="5">Platelet endothelial aggregation receptor 1-like</fullName>
    </submittedName>
</protein>
<dbReference type="InterPro" id="IPR007110">
    <property type="entry name" value="Ig-like_dom"/>
</dbReference>
<evidence type="ECO:0000256" key="1">
    <source>
        <dbReference type="ARBA" id="ARBA00022536"/>
    </source>
</evidence>
<evidence type="ECO:0000313" key="5">
    <source>
        <dbReference type="RefSeq" id="XP_006824663.1"/>
    </source>
</evidence>
<dbReference type="Gene3D" id="2.60.40.10">
    <property type="entry name" value="Immunoglobulins"/>
    <property type="match status" value="1"/>
</dbReference>
<evidence type="ECO:0000313" key="4">
    <source>
        <dbReference type="Proteomes" id="UP000694865"/>
    </source>
</evidence>
<dbReference type="PANTHER" id="PTHR24043:SF8">
    <property type="entry name" value="EGF-LIKE DOMAIN-CONTAINING PROTEIN"/>
    <property type="match status" value="1"/>
</dbReference>
<name>A0ABM0MXC2_SACKO</name>
<dbReference type="Proteomes" id="UP000694865">
    <property type="component" value="Unplaced"/>
</dbReference>
<dbReference type="Pfam" id="PF07679">
    <property type="entry name" value="I-set"/>
    <property type="match status" value="1"/>
</dbReference>
<evidence type="ECO:0000259" key="3">
    <source>
        <dbReference type="PROSITE" id="PS50835"/>
    </source>
</evidence>
<sequence length="227" mass="25537">MNSTGVVFEWSLNDVQISSTRNITVKNTKSSSTLTVMHFSDDDGGIYKCVAYNEAKLVSQDMAVTFDGCHDGLWGEKCDKICGCEHNGVCQRFKGCICTDYHERWGETCDKVCYCEGNSTCHEYEGFCQCEEWEWGHLCQHRCDCGGGADRCLPSDGECVCRLGWSGERCDFDLKRPAFIIGMIFTGLVLLIVAIVVAVRYYRRHYSGYTNVPDRKLLVTSADNNVM</sequence>